<dbReference type="PANTHER" id="PTHR35526">
    <property type="entry name" value="ANTI-SIGMA-F FACTOR RSBW-RELATED"/>
    <property type="match status" value="1"/>
</dbReference>
<evidence type="ECO:0000313" key="4">
    <source>
        <dbReference type="EMBL" id="MCF1594255.1"/>
    </source>
</evidence>
<keyword evidence="1" id="KW-0808">Transferase</keyword>
<feature type="domain" description="Histidine kinase/HSP90-like ATPase" evidence="3">
    <location>
        <begin position="10"/>
        <end position="130"/>
    </location>
</feature>
<reference evidence="4" key="1">
    <citation type="submission" date="2022-01" db="EMBL/GenBank/DDBJ databases">
        <title>Draft Genome Sequences of Seven Type Strains of the Genus Streptomyces.</title>
        <authorList>
            <person name="Aziz S."/>
            <person name="Coretto E."/>
            <person name="Chronakova A."/>
            <person name="Sproer C."/>
            <person name="Huber K."/>
            <person name="Nouioui I."/>
            <person name="Gross H."/>
        </authorList>
    </citation>
    <scope>NUCLEOTIDE SEQUENCE</scope>
    <source>
        <strain evidence="4">DSM 103493</strain>
    </source>
</reference>
<dbReference type="RefSeq" id="WP_234762517.1">
    <property type="nucleotide sequence ID" value="NZ_JAKEIP010000033.1"/>
</dbReference>
<dbReference type="EMBL" id="JAKEIP010000033">
    <property type="protein sequence ID" value="MCF1594255.1"/>
    <property type="molecule type" value="Genomic_DNA"/>
</dbReference>
<keyword evidence="4" id="KW-0067">ATP-binding</keyword>
<dbReference type="AlphaFoldDB" id="A0A9X1PVD8"/>
<comment type="caution">
    <text evidence="4">The sequence shown here is derived from an EMBL/GenBank/DDBJ whole genome shotgun (WGS) entry which is preliminary data.</text>
</comment>
<feature type="region of interest" description="Disordered" evidence="2">
    <location>
        <begin position="79"/>
        <end position="103"/>
    </location>
</feature>
<dbReference type="PANTHER" id="PTHR35526:SF3">
    <property type="entry name" value="ANTI-SIGMA-F FACTOR RSBW"/>
    <property type="match status" value="1"/>
</dbReference>
<proteinExistence type="predicted"/>
<keyword evidence="5" id="KW-1185">Reference proteome</keyword>
<dbReference type="InterPro" id="IPR036890">
    <property type="entry name" value="HATPase_C_sf"/>
</dbReference>
<evidence type="ECO:0000256" key="2">
    <source>
        <dbReference type="SAM" id="MobiDB-lite"/>
    </source>
</evidence>
<protein>
    <submittedName>
        <fullName evidence="4">ATP-binding protein</fullName>
    </submittedName>
</protein>
<keyword evidence="1" id="KW-0723">Serine/threonine-protein kinase</keyword>
<dbReference type="SUPFAM" id="SSF55874">
    <property type="entry name" value="ATPase domain of HSP90 chaperone/DNA topoisomerase II/histidine kinase"/>
    <property type="match status" value="1"/>
</dbReference>
<gene>
    <name evidence="4" type="ORF">L0P92_11835</name>
</gene>
<keyword evidence="1" id="KW-0418">Kinase</keyword>
<dbReference type="Proteomes" id="UP001139384">
    <property type="component" value="Unassembled WGS sequence"/>
</dbReference>
<evidence type="ECO:0000313" key="5">
    <source>
        <dbReference type="Proteomes" id="UP001139384"/>
    </source>
</evidence>
<keyword evidence="4" id="KW-0547">Nucleotide-binding</keyword>
<name>A0A9X1PVD8_STRM4</name>
<feature type="region of interest" description="Disordered" evidence="2">
    <location>
        <begin position="146"/>
        <end position="166"/>
    </location>
</feature>
<dbReference type="InterPro" id="IPR003594">
    <property type="entry name" value="HATPase_dom"/>
</dbReference>
<dbReference type="Pfam" id="PF13581">
    <property type="entry name" value="HATPase_c_2"/>
    <property type="match status" value="1"/>
</dbReference>
<organism evidence="4 5">
    <name type="scientific">Streptomyces muensis</name>
    <dbReference type="NCBI Taxonomy" id="1077944"/>
    <lineage>
        <taxon>Bacteria</taxon>
        <taxon>Bacillati</taxon>
        <taxon>Actinomycetota</taxon>
        <taxon>Actinomycetes</taxon>
        <taxon>Kitasatosporales</taxon>
        <taxon>Streptomycetaceae</taxon>
        <taxon>Streptomyces</taxon>
    </lineage>
</organism>
<dbReference type="InterPro" id="IPR050267">
    <property type="entry name" value="Anti-sigma-factor_SerPK"/>
</dbReference>
<feature type="compositionally biased region" description="Basic and acidic residues" evidence="2">
    <location>
        <begin position="79"/>
        <end position="90"/>
    </location>
</feature>
<dbReference type="GO" id="GO:0004674">
    <property type="term" value="F:protein serine/threonine kinase activity"/>
    <property type="evidence" value="ECO:0007669"/>
    <property type="project" value="UniProtKB-KW"/>
</dbReference>
<dbReference type="Gene3D" id="3.30.565.10">
    <property type="entry name" value="Histidine kinase-like ATPase, C-terminal domain"/>
    <property type="match status" value="1"/>
</dbReference>
<accession>A0A9X1PVD8</accession>
<sequence>MPDPLTQRLSATPRGARLARHLVLNQLHAWGIPHGSTASDAVALTVAELAANAVTHGRVPGRDFELRLSLPTGSIRVEVSDTRTESRPPKPGDVPPPHPLDEHGRGLVLVEALAGRWEVVERGASPGKTVCAEVDLPGWLSMVRGRGAGRQSVSPPREHSCCCADH</sequence>
<dbReference type="CDD" id="cd16936">
    <property type="entry name" value="HATPase_RsbW-like"/>
    <property type="match status" value="1"/>
</dbReference>
<feature type="compositionally biased region" description="Basic and acidic residues" evidence="2">
    <location>
        <begin position="156"/>
        <end position="166"/>
    </location>
</feature>
<evidence type="ECO:0000256" key="1">
    <source>
        <dbReference type="ARBA" id="ARBA00022527"/>
    </source>
</evidence>
<dbReference type="GO" id="GO:0005524">
    <property type="term" value="F:ATP binding"/>
    <property type="evidence" value="ECO:0007669"/>
    <property type="project" value="UniProtKB-KW"/>
</dbReference>
<evidence type="ECO:0000259" key="3">
    <source>
        <dbReference type="Pfam" id="PF13581"/>
    </source>
</evidence>